<dbReference type="HOGENOM" id="CLU_008905_3_0_1"/>
<dbReference type="PROSITE" id="PS50234">
    <property type="entry name" value="VWFA"/>
    <property type="match status" value="1"/>
</dbReference>
<feature type="domain" description="VWFA" evidence="3">
    <location>
        <begin position="105"/>
        <end position="268"/>
    </location>
</feature>
<dbReference type="InParanoid" id="H2Z151"/>
<keyword evidence="6" id="KW-1185">Reference proteome</keyword>
<dbReference type="AlphaFoldDB" id="H2Z151"/>
<evidence type="ECO:0000313" key="6">
    <source>
        <dbReference type="Proteomes" id="UP000007875"/>
    </source>
</evidence>
<proteinExistence type="predicted"/>
<organism evidence="5 6">
    <name type="scientific">Ciona savignyi</name>
    <name type="common">Pacific transparent sea squirt</name>
    <dbReference type="NCBI Taxonomy" id="51511"/>
    <lineage>
        <taxon>Eukaryota</taxon>
        <taxon>Metazoa</taxon>
        <taxon>Chordata</taxon>
        <taxon>Tunicata</taxon>
        <taxon>Ascidiacea</taxon>
        <taxon>Phlebobranchia</taxon>
        <taxon>Cionidae</taxon>
        <taxon>Ciona</taxon>
    </lineage>
</organism>
<evidence type="ECO:0000313" key="5">
    <source>
        <dbReference type="Ensembl" id="ENSCSAVP00000011313.1"/>
    </source>
</evidence>
<dbReference type="PANTHER" id="PTHR24020">
    <property type="entry name" value="COLLAGEN ALPHA"/>
    <property type="match status" value="1"/>
</dbReference>
<dbReference type="InterPro" id="IPR036465">
    <property type="entry name" value="vWFA_dom_sf"/>
</dbReference>
<dbReference type="Pfam" id="PF00084">
    <property type="entry name" value="Sushi"/>
    <property type="match status" value="1"/>
</dbReference>
<accession>H2Z151</accession>
<dbReference type="Proteomes" id="UP000007875">
    <property type="component" value="Unassembled WGS sequence"/>
</dbReference>
<feature type="domain" description="Sushi" evidence="4">
    <location>
        <begin position="36"/>
        <end position="96"/>
    </location>
</feature>
<comment type="caution">
    <text evidence="2">Lacks conserved residue(s) required for the propagation of feature annotation.</text>
</comment>
<dbReference type="SUPFAM" id="SSF53300">
    <property type="entry name" value="vWA-like"/>
    <property type="match status" value="1"/>
</dbReference>
<dbReference type="Gene3D" id="2.10.70.10">
    <property type="entry name" value="Complement Module, domain 1"/>
    <property type="match status" value="1"/>
</dbReference>
<dbReference type="OMA" id="KCRRICK"/>
<protein>
    <recommendedName>
        <fullName evidence="7">Sushi domain-containing protein</fullName>
    </recommendedName>
</protein>
<sequence>MPTNPQCNGANPSAVCRCCCNNDGCNRGPLTCIPEISCPEQKNVQNGAVVCSNSNRVGSKCRRICKEDYYVYPSGSDVTVCGEKGRWNGTKSCCARMCPPNGFLDIVFVLHTSDAESWRIGKEVIAATQALFTLGNGLARIGFVAAGSSSFETSPIQLIDVTKSDSLAQAIRSQTFTDKGNKDSSPERALQFAKNSMFTQQNGDRAKAANIVVFVTNIADPSADLTSVASAFRDSRIKAFAVDLQDQGTPNDQSQLLKLTRSRDHIFTWRPGYSNRRLSFQIGAALCGNPCEQL</sequence>
<reference evidence="6" key="1">
    <citation type="submission" date="2003-08" db="EMBL/GenBank/DDBJ databases">
        <authorList>
            <person name="Birren B."/>
            <person name="Nusbaum C."/>
            <person name="Abebe A."/>
            <person name="Abouelleil A."/>
            <person name="Adekoya E."/>
            <person name="Ait-zahra M."/>
            <person name="Allen N."/>
            <person name="Allen T."/>
            <person name="An P."/>
            <person name="Anderson M."/>
            <person name="Anderson S."/>
            <person name="Arachchi H."/>
            <person name="Armbruster J."/>
            <person name="Bachantsang P."/>
            <person name="Baldwin J."/>
            <person name="Barry A."/>
            <person name="Bayul T."/>
            <person name="Blitshsteyn B."/>
            <person name="Bloom T."/>
            <person name="Blye J."/>
            <person name="Boguslavskiy L."/>
            <person name="Borowsky M."/>
            <person name="Boukhgalter B."/>
            <person name="Brunache A."/>
            <person name="Butler J."/>
            <person name="Calixte N."/>
            <person name="Calvo S."/>
            <person name="Camarata J."/>
            <person name="Campo K."/>
            <person name="Chang J."/>
            <person name="Cheshatsang Y."/>
            <person name="Citroen M."/>
            <person name="Collymore A."/>
            <person name="Considine T."/>
            <person name="Cook A."/>
            <person name="Cooke P."/>
            <person name="Corum B."/>
            <person name="Cuomo C."/>
            <person name="David R."/>
            <person name="Dawoe T."/>
            <person name="Degray S."/>
            <person name="Dodge S."/>
            <person name="Dooley K."/>
            <person name="Dorje P."/>
            <person name="Dorjee K."/>
            <person name="Dorris L."/>
            <person name="Duffey N."/>
            <person name="Dupes A."/>
            <person name="Elkins T."/>
            <person name="Engels R."/>
            <person name="Erickson J."/>
            <person name="Farina A."/>
            <person name="Faro S."/>
            <person name="Ferreira P."/>
            <person name="Fischer H."/>
            <person name="Fitzgerald M."/>
            <person name="Foley K."/>
            <person name="Gage D."/>
            <person name="Galagan J."/>
            <person name="Gearin G."/>
            <person name="Gnerre S."/>
            <person name="Gnirke A."/>
            <person name="Goyette A."/>
            <person name="Graham J."/>
            <person name="Grandbois E."/>
            <person name="Gyaltsen K."/>
            <person name="Hafez N."/>
            <person name="Hagopian D."/>
            <person name="Hagos B."/>
            <person name="Hall J."/>
            <person name="Hatcher B."/>
            <person name="Heller A."/>
            <person name="Higgins H."/>
            <person name="Honan T."/>
            <person name="Horn A."/>
            <person name="Houde N."/>
            <person name="Hughes L."/>
            <person name="Hulme W."/>
            <person name="Husby E."/>
            <person name="Iliev I."/>
            <person name="Jaffe D."/>
            <person name="Jones C."/>
            <person name="Kamal M."/>
            <person name="Kamat A."/>
            <person name="Kamvysselis M."/>
            <person name="Karlsson E."/>
            <person name="Kells C."/>
            <person name="Kieu A."/>
            <person name="Kisner P."/>
            <person name="Kodira C."/>
            <person name="Kulbokas E."/>
            <person name="Labutti K."/>
            <person name="Lama D."/>
            <person name="Landers T."/>
            <person name="Leger J."/>
            <person name="Levine S."/>
            <person name="Lewis D."/>
            <person name="Lewis T."/>
            <person name="Lindblad-toh K."/>
            <person name="Liu X."/>
            <person name="Lokyitsang T."/>
            <person name="Lokyitsang Y."/>
            <person name="Lucien O."/>
            <person name="Lui A."/>
            <person name="Ma L.J."/>
            <person name="Mabbitt R."/>
            <person name="Macdonald J."/>
            <person name="Maclean C."/>
            <person name="Major J."/>
            <person name="Manning J."/>
            <person name="Marabella R."/>
            <person name="Maru K."/>
            <person name="Matthews C."/>
            <person name="Mauceli E."/>
            <person name="Mccarthy M."/>
            <person name="Mcdonough S."/>
            <person name="Mcghee T."/>
            <person name="Meldrim J."/>
            <person name="Meneus L."/>
            <person name="Mesirov J."/>
            <person name="Mihalev A."/>
            <person name="Mihova T."/>
            <person name="Mikkelsen T."/>
            <person name="Mlenga V."/>
            <person name="Moru K."/>
            <person name="Mozes J."/>
            <person name="Mulrain L."/>
            <person name="Munson G."/>
            <person name="Naylor J."/>
            <person name="Newes C."/>
            <person name="Nguyen C."/>
            <person name="Nguyen N."/>
            <person name="Nguyen T."/>
            <person name="Nicol R."/>
            <person name="Nielsen C."/>
            <person name="Nizzari M."/>
            <person name="Norbu C."/>
            <person name="Norbu N."/>
            <person name="O'donnell P."/>
            <person name="Okoawo O."/>
            <person name="O'leary S."/>
            <person name="Omotosho B."/>
            <person name="O'neill K."/>
            <person name="Osman S."/>
            <person name="Parker S."/>
            <person name="Perrin D."/>
            <person name="Phunkhang P."/>
            <person name="Piqani B."/>
            <person name="Purcell S."/>
            <person name="Rachupka T."/>
            <person name="Ramasamy U."/>
            <person name="Rameau R."/>
            <person name="Ray V."/>
            <person name="Raymond C."/>
            <person name="Retta R."/>
            <person name="Richardson S."/>
            <person name="Rise C."/>
            <person name="Rodriguez J."/>
            <person name="Rogers J."/>
            <person name="Rogov P."/>
            <person name="Rutman M."/>
            <person name="Schupbach R."/>
            <person name="Seaman C."/>
            <person name="Settipalli S."/>
            <person name="Sharpe T."/>
            <person name="Sheridan J."/>
            <person name="Sherpa N."/>
            <person name="Shi J."/>
            <person name="Smirnov S."/>
            <person name="Smith C."/>
            <person name="Sougnez C."/>
            <person name="Spencer B."/>
            <person name="Stalker J."/>
            <person name="Stange-thomann N."/>
            <person name="Stavropoulos S."/>
            <person name="Stetson K."/>
            <person name="Stone C."/>
            <person name="Stone S."/>
            <person name="Stubbs M."/>
            <person name="Talamas J."/>
            <person name="Tchuinga P."/>
            <person name="Tenzing P."/>
            <person name="Tesfaye S."/>
            <person name="Theodore J."/>
            <person name="Thoulutsang Y."/>
            <person name="Topham K."/>
            <person name="Towey S."/>
            <person name="Tsamla T."/>
            <person name="Tsomo N."/>
            <person name="Vallee D."/>
            <person name="Vassiliev H."/>
            <person name="Venkataraman V."/>
            <person name="Vinson J."/>
            <person name="Vo A."/>
            <person name="Wade C."/>
            <person name="Wang S."/>
            <person name="Wangchuk T."/>
            <person name="Wangdi T."/>
            <person name="Whittaker C."/>
            <person name="Wilkinson J."/>
            <person name="Wu Y."/>
            <person name="Wyman D."/>
            <person name="Yadav S."/>
            <person name="Yang S."/>
            <person name="Yang X."/>
            <person name="Yeager S."/>
            <person name="Yee E."/>
            <person name="Young G."/>
            <person name="Zainoun J."/>
            <person name="Zembeck L."/>
            <person name="Zimmer A."/>
            <person name="Zody M."/>
            <person name="Lander E."/>
        </authorList>
    </citation>
    <scope>NUCLEOTIDE SEQUENCE [LARGE SCALE GENOMIC DNA]</scope>
</reference>
<dbReference type="Pfam" id="PF00092">
    <property type="entry name" value="VWA"/>
    <property type="match status" value="1"/>
</dbReference>
<dbReference type="PROSITE" id="PS50923">
    <property type="entry name" value="SUSHI"/>
    <property type="match status" value="1"/>
</dbReference>
<dbReference type="Ensembl" id="ENSCSAVT00000011446.1">
    <property type="protein sequence ID" value="ENSCSAVP00000011313.1"/>
    <property type="gene ID" value="ENSCSAVG00000006617.1"/>
</dbReference>
<name>H2Z151_CIOSA</name>
<dbReference type="InterPro" id="IPR050525">
    <property type="entry name" value="ECM_Assembly_Org"/>
</dbReference>
<keyword evidence="2" id="KW-0768">Sushi</keyword>
<dbReference type="GeneTree" id="ENSGT00940000164806"/>
<dbReference type="PANTHER" id="PTHR24020:SF84">
    <property type="entry name" value="VWFA DOMAIN-CONTAINING PROTEIN"/>
    <property type="match status" value="1"/>
</dbReference>
<evidence type="ECO:0000259" key="3">
    <source>
        <dbReference type="PROSITE" id="PS50234"/>
    </source>
</evidence>
<dbReference type="Gene3D" id="3.40.50.410">
    <property type="entry name" value="von Willebrand factor, type A domain"/>
    <property type="match status" value="1"/>
</dbReference>
<feature type="disulfide bond" evidence="2">
    <location>
        <begin position="38"/>
        <end position="81"/>
    </location>
</feature>
<evidence type="ECO:0008006" key="7">
    <source>
        <dbReference type="Google" id="ProtNLM"/>
    </source>
</evidence>
<reference evidence="5" key="2">
    <citation type="submission" date="2025-08" db="UniProtKB">
        <authorList>
            <consortium name="Ensembl"/>
        </authorList>
    </citation>
    <scope>IDENTIFICATION</scope>
</reference>
<reference evidence="5" key="3">
    <citation type="submission" date="2025-09" db="UniProtKB">
        <authorList>
            <consortium name="Ensembl"/>
        </authorList>
    </citation>
    <scope>IDENTIFICATION</scope>
</reference>
<evidence type="ECO:0000256" key="2">
    <source>
        <dbReference type="PROSITE-ProRule" id="PRU00302"/>
    </source>
</evidence>
<dbReference type="SMART" id="SM00327">
    <property type="entry name" value="VWA"/>
    <property type="match status" value="1"/>
</dbReference>
<dbReference type="InterPro" id="IPR002035">
    <property type="entry name" value="VWF_A"/>
</dbReference>
<dbReference type="InterPro" id="IPR000436">
    <property type="entry name" value="Sushi_SCR_CCP_dom"/>
</dbReference>
<evidence type="ECO:0000256" key="1">
    <source>
        <dbReference type="ARBA" id="ARBA00023157"/>
    </source>
</evidence>
<keyword evidence="1 2" id="KW-1015">Disulfide bond</keyword>
<evidence type="ECO:0000259" key="4">
    <source>
        <dbReference type="PROSITE" id="PS50923"/>
    </source>
</evidence>